<dbReference type="OrthoDB" id="2624116at2"/>
<name>A0A3D9JQQ0_9BACL</name>
<reference evidence="1 2" key="1">
    <citation type="submission" date="2018-07" db="EMBL/GenBank/DDBJ databases">
        <title>Genomic Encyclopedia of Type Strains, Phase III (KMG-III): the genomes of soil and plant-associated and newly described type strains.</title>
        <authorList>
            <person name="Whitman W."/>
        </authorList>
    </citation>
    <scope>NUCLEOTIDE SEQUENCE [LARGE SCALE GENOMIC DNA]</scope>
    <source>
        <strain evidence="1 2">CECT 7287</strain>
    </source>
</reference>
<dbReference type="AlphaFoldDB" id="A0A3D9JQQ0"/>
<comment type="caution">
    <text evidence="1">The sequence shown here is derived from an EMBL/GenBank/DDBJ whole genome shotgun (WGS) entry which is preliminary data.</text>
</comment>
<dbReference type="Proteomes" id="UP000256977">
    <property type="component" value="Unassembled WGS sequence"/>
</dbReference>
<keyword evidence="2" id="KW-1185">Reference proteome</keyword>
<proteinExistence type="predicted"/>
<sequence length="117" mass="13046">MDRQAKQAILDVLNSLEVISHQDGEMANAFVRNTPENVAALNNVGISVETIKKHGDDEAFCIFSIAADLEIADYNRGEKLYLFGPVDDELRNRVIDGEGDAIDAERLLRLLEPELFD</sequence>
<protein>
    <submittedName>
        <fullName evidence="1">Uncharacterized protein</fullName>
    </submittedName>
</protein>
<accession>A0A3D9JQQ0</accession>
<dbReference type="EMBL" id="QRDZ01000013">
    <property type="protein sequence ID" value="RED76119.1"/>
    <property type="molecule type" value="Genomic_DNA"/>
</dbReference>
<evidence type="ECO:0000313" key="1">
    <source>
        <dbReference type="EMBL" id="RED76119.1"/>
    </source>
</evidence>
<gene>
    <name evidence="1" type="ORF">DFP98_113180</name>
</gene>
<evidence type="ECO:0000313" key="2">
    <source>
        <dbReference type="Proteomes" id="UP000256977"/>
    </source>
</evidence>
<organism evidence="1 2">
    <name type="scientific">Cohnella phaseoli</name>
    <dbReference type="NCBI Taxonomy" id="456490"/>
    <lineage>
        <taxon>Bacteria</taxon>
        <taxon>Bacillati</taxon>
        <taxon>Bacillota</taxon>
        <taxon>Bacilli</taxon>
        <taxon>Bacillales</taxon>
        <taxon>Paenibacillaceae</taxon>
        <taxon>Cohnella</taxon>
    </lineage>
</organism>
<dbReference type="RefSeq" id="WP_116061920.1">
    <property type="nucleotide sequence ID" value="NZ_QRDZ01000013.1"/>
</dbReference>